<reference evidence="9 10" key="1">
    <citation type="submission" date="2015-09" db="EMBL/GenBank/DDBJ databases">
        <title>Identification and resolution of microdiversity through metagenomic sequencing of parallel consortia.</title>
        <authorList>
            <person name="Nelson W.C."/>
            <person name="Romine M.F."/>
            <person name="Lindemann S.R."/>
        </authorList>
    </citation>
    <scope>NUCLEOTIDE SEQUENCE [LARGE SCALE GENOMIC DNA]</scope>
    <source>
        <strain evidence="9">HL-91</strain>
    </source>
</reference>
<dbReference type="RefSeq" id="WP_072245464.1">
    <property type="nucleotide sequence ID" value="NZ_FBYC01000004.1"/>
</dbReference>
<dbReference type="AlphaFoldDB" id="A0A0P7W8R8"/>
<dbReference type="GO" id="GO:0005886">
    <property type="term" value="C:plasma membrane"/>
    <property type="evidence" value="ECO:0007669"/>
    <property type="project" value="UniProtKB-SubCell"/>
</dbReference>
<dbReference type="InterPro" id="IPR051311">
    <property type="entry name" value="DedA_domain"/>
</dbReference>
<sequence length="207" mass="22202">MTDTLFALVSNYGLWVVAASVFLSCIALPIPASVLMLGAGAFAASGDFMLWQVLAVSWIAAMIGDQTGFQIGRAGGATLIARLQNRPSRARVIARARATVLRHGGIGVFLSRWLFSPLGPYVNLIAGAADLPRKRFTLWGALGEAVWVALYVGLGYAFAGRLDALIPIVVDWSGLVLALGLGLGAAVLLVQRVRRRYPVRVRSRRSR</sequence>
<gene>
    <name evidence="9" type="primary">dedA</name>
    <name evidence="8" type="ORF">Ga0058931_1124</name>
    <name evidence="9" type="ORF">HLUCCA05_11425</name>
</gene>
<dbReference type="Proteomes" id="UP000182045">
    <property type="component" value="Unassembled WGS sequence"/>
</dbReference>
<proteinExistence type="predicted"/>
<dbReference type="Pfam" id="PF09335">
    <property type="entry name" value="VTT_dom"/>
    <property type="match status" value="1"/>
</dbReference>
<dbReference type="STRING" id="1666912.Ga0058931_1124"/>
<name>A0A0P7W8R8_9RHOB</name>
<dbReference type="EMBL" id="FBYC01000004">
    <property type="protein sequence ID" value="CUX80417.1"/>
    <property type="molecule type" value="Genomic_DNA"/>
</dbReference>
<feature type="transmembrane region" description="Helical" evidence="6">
    <location>
        <begin position="164"/>
        <end position="190"/>
    </location>
</feature>
<evidence type="ECO:0000256" key="6">
    <source>
        <dbReference type="SAM" id="Phobius"/>
    </source>
</evidence>
<keyword evidence="4 6" id="KW-1133">Transmembrane helix</keyword>
<evidence type="ECO:0000256" key="5">
    <source>
        <dbReference type="ARBA" id="ARBA00023136"/>
    </source>
</evidence>
<evidence type="ECO:0000313" key="11">
    <source>
        <dbReference type="Proteomes" id="UP000182045"/>
    </source>
</evidence>
<evidence type="ECO:0000313" key="10">
    <source>
        <dbReference type="Proteomes" id="UP000050413"/>
    </source>
</evidence>
<accession>A0A0P7W8R8</accession>
<dbReference type="EMBL" id="LJSG01000008">
    <property type="protein sequence ID" value="KPP93578.1"/>
    <property type="molecule type" value="Genomic_DNA"/>
</dbReference>
<dbReference type="InterPro" id="IPR032816">
    <property type="entry name" value="VTT_dom"/>
</dbReference>
<keyword evidence="11" id="KW-1185">Reference proteome</keyword>
<evidence type="ECO:0000313" key="9">
    <source>
        <dbReference type="EMBL" id="KPP93578.1"/>
    </source>
</evidence>
<organism evidence="9 10">
    <name type="scientific">Roseibaca calidilacus</name>
    <dbReference type="NCBI Taxonomy" id="1666912"/>
    <lineage>
        <taxon>Bacteria</taxon>
        <taxon>Pseudomonadati</taxon>
        <taxon>Pseudomonadota</taxon>
        <taxon>Alphaproteobacteria</taxon>
        <taxon>Rhodobacterales</taxon>
        <taxon>Paracoccaceae</taxon>
        <taxon>Roseinatronobacter</taxon>
    </lineage>
</organism>
<feature type="transmembrane region" description="Helical" evidence="6">
    <location>
        <begin position="136"/>
        <end position="158"/>
    </location>
</feature>
<evidence type="ECO:0000256" key="1">
    <source>
        <dbReference type="ARBA" id="ARBA00004651"/>
    </source>
</evidence>
<keyword evidence="5 6" id="KW-0472">Membrane</keyword>
<dbReference type="Proteomes" id="UP000050413">
    <property type="component" value="Unassembled WGS sequence"/>
</dbReference>
<feature type="transmembrane region" description="Helical" evidence="6">
    <location>
        <begin position="48"/>
        <end position="64"/>
    </location>
</feature>
<feature type="transmembrane region" description="Helical" evidence="6">
    <location>
        <begin position="12"/>
        <end position="42"/>
    </location>
</feature>
<evidence type="ECO:0000313" key="8">
    <source>
        <dbReference type="EMBL" id="CUX80417.1"/>
    </source>
</evidence>
<reference evidence="8 11" key="2">
    <citation type="submission" date="2016-01" db="EMBL/GenBank/DDBJ databases">
        <authorList>
            <person name="Varghese N."/>
        </authorList>
    </citation>
    <scope>NUCLEOTIDE SEQUENCE [LARGE SCALE GENOMIC DNA]</scope>
    <source>
        <strain evidence="8 11">HL-91</strain>
    </source>
</reference>
<evidence type="ECO:0000256" key="3">
    <source>
        <dbReference type="ARBA" id="ARBA00022692"/>
    </source>
</evidence>
<keyword evidence="2" id="KW-1003">Cell membrane</keyword>
<evidence type="ECO:0000259" key="7">
    <source>
        <dbReference type="Pfam" id="PF09335"/>
    </source>
</evidence>
<comment type="subcellular location">
    <subcellularLocation>
        <location evidence="1">Cell membrane</location>
        <topology evidence="1">Multi-pass membrane protein</topology>
    </subcellularLocation>
</comment>
<evidence type="ECO:0000256" key="4">
    <source>
        <dbReference type="ARBA" id="ARBA00022989"/>
    </source>
</evidence>
<dbReference type="PANTHER" id="PTHR42709:SF6">
    <property type="entry name" value="UNDECAPRENYL PHOSPHATE TRANSPORTER A"/>
    <property type="match status" value="1"/>
</dbReference>
<keyword evidence="3 6" id="KW-0812">Transmembrane</keyword>
<dbReference type="PANTHER" id="PTHR42709">
    <property type="entry name" value="ALKALINE PHOSPHATASE LIKE PROTEIN"/>
    <property type="match status" value="1"/>
</dbReference>
<evidence type="ECO:0000256" key="2">
    <source>
        <dbReference type="ARBA" id="ARBA00022475"/>
    </source>
</evidence>
<feature type="domain" description="VTT" evidence="7">
    <location>
        <begin position="30"/>
        <end position="156"/>
    </location>
</feature>
<comment type="caution">
    <text evidence="9">The sequence shown here is derived from an EMBL/GenBank/DDBJ whole genome shotgun (WGS) entry which is preliminary data.</text>
</comment>
<protein>
    <submittedName>
        <fullName evidence="8">Membrane protein DedA, SNARE-associated domain</fullName>
    </submittedName>
    <submittedName>
        <fullName evidence="9">Membrane-associated protein DedA</fullName>
    </submittedName>
</protein>